<sequence length="59" mass="6206">MFPKPPAAASPCPSAADINAQIRALCAGRVVWTVAARAELARLTGEWREAVAREQGMAA</sequence>
<reference evidence="1 2" key="2">
    <citation type="journal article" date="2011" name="J. Antibiot.">
        <title>Furaquinocins I and J: novel polyketide isoprenoid hybrid compounds from Streptomyces reveromyceticus SN-593.</title>
        <authorList>
            <person name="Panthee S."/>
            <person name="Takahashi S."/>
            <person name="Takagi H."/>
            <person name="Nogawa T."/>
            <person name="Oowada E."/>
            <person name="Uramoto M."/>
            <person name="Osada H."/>
        </authorList>
    </citation>
    <scope>NUCLEOTIDE SEQUENCE [LARGE SCALE GENOMIC DNA]</scope>
    <source>
        <strain evidence="1 2">SN-593</strain>
    </source>
</reference>
<dbReference type="RefSeq" id="WP_202237068.1">
    <property type="nucleotide sequence ID" value="NZ_AP018365.1"/>
</dbReference>
<evidence type="ECO:0000313" key="1">
    <source>
        <dbReference type="EMBL" id="BBB01121.1"/>
    </source>
</evidence>
<keyword evidence="2" id="KW-1185">Reference proteome</keyword>
<reference evidence="1 2" key="4">
    <citation type="journal article" date="2020" name="Sci. Rep.">
        <title>beta-carboline chemical signals induce reveromycin production through a LuxR family regulator in Streptomyces sp. SN-593.</title>
        <authorList>
            <person name="Panthee S."/>
            <person name="Kito N."/>
            <person name="Hayashi T."/>
            <person name="Shimizu T."/>
            <person name="Ishikawa J."/>
            <person name="Hamamoto H."/>
            <person name="Osada H."/>
            <person name="Takahashi S."/>
        </authorList>
    </citation>
    <scope>NUCLEOTIDE SEQUENCE [LARGE SCALE GENOMIC DNA]</scope>
    <source>
        <strain evidence="1 2">SN-593</strain>
    </source>
</reference>
<dbReference type="KEGG" id="arev:RVR_8378"/>
<gene>
    <name evidence="1" type="ORF">RVR_8378</name>
</gene>
<evidence type="ECO:0000313" key="2">
    <source>
        <dbReference type="Proteomes" id="UP000595703"/>
    </source>
</evidence>
<proteinExistence type="predicted"/>
<name>A0A7U3VRS7_9ACTN</name>
<organism evidence="1 2">
    <name type="scientific">Actinacidiphila reveromycinica</name>
    <dbReference type="NCBI Taxonomy" id="659352"/>
    <lineage>
        <taxon>Bacteria</taxon>
        <taxon>Bacillati</taxon>
        <taxon>Actinomycetota</taxon>
        <taxon>Actinomycetes</taxon>
        <taxon>Kitasatosporales</taxon>
        <taxon>Streptomycetaceae</taxon>
        <taxon>Actinacidiphila</taxon>
    </lineage>
</organism>
<dbReference type="Proteomes" id="UP000595703">
    <property type="component" value="Chromosome"/>
</dbReference>
<accession>A0A7U3VRS7</accession>
<dbReference type="EMBL" id="AP018365">
    <property type="protein sequence ID" value="BBB01121.1"/>
    <property type="molecule type" value="Genomic_DNA"/>
</dbReference>
<reference evidence="1 2" key="1">
    <citation type="journal article" date="2010" name="J. Bacteriol.">
        <title>Biochemical characterization of a novel indole prenyltransferase from Streptomyces sp. SN-593.</title>
        <authorList>
            <person name="Takahashi S."/>
            <person name="Takagi H."/>
            <person name="Toyoda A."/>
            <person name="Uramoto M."/>
            <person name="Nogawa T."/>
            <person name="Ueki M."/>
            <person name="Sakaki Y."/>
            <person name="Osada H."/>
        </authorList>
    </citation>
    <scope>NUCLEOTIDE SEQUENCE [LARGE SCALE GENOMIC DNA]</scope>
    <source>
        <strain evidence="1 2">SN-593</strain>
    </source>
</reference>
<reference evidence="1 2" key="3">
    <citation type="journal article" date="2011" name="Nat. Chem. Biol.">
        <title>Reveromycin A biosynthesis uses RevG and RevJ for stereospecific spiroacetal formation.</title>
        <authorList>
            <person name="Takahashi S."/>
            <person name="Toyoda A."/>
            <person name="Sekiyama Y."/>
            <person name="Takagi H."/>
            <person name="Nogawa T."/>
            <person name="Uramoto M."/>
            <person name="Suzuki R."/>
            <person name="Koshino H."/>
            <person name="Kumano T."/>
            <person name="Panthee S."/>
            <person name="Dairi T."/>
            <person name="Ishikawa J."/>
            <person name="Ikeda H."/>
            <person name="Sakaki Y."/>
            <person name="Osada H."/>
        </authorList>
    </citation>
    <scope>NUCLEOTIDE SEQUENCE [LARGE SCALE GENOMIC DNA]</scope>
    <source>
        <strain evidence="1 2">SN-593</strain>
    </source>
</reference>
<dbReference type="AlphaFoldDB" id="A0A7U3VRS7"/>
<protein>
    <submittedName>
        <fullName evidence="1">Uncharacterized protein</fullName>
    </submittedName>
</protein>